<comment type="caution">
    <text evidence="2">The sequence shown here is derived from an EMBL/GenBank/DDBJ whole genome shotgun (WGS) entry which is preliminary data.</text>
</comment>
<dbReference type="PROSITE" id="PS50943">
    <property type="entry name" value="HTH_CROC1"/>
    <property type="match status" value="1"/>
</dbReference>
<organism evidence="2 3">
    <name type="scientific">Mucilaginibacter terrenus</name>
    <dbReference type="NCBI Taxonomy" id="2482727"/>
    <lineage>
        <taxon>Bacteria</taxon>
        <taxon>Pseudomonadati</taxon>
        <taxon>Bacteroidota</taxon>
        <taxon>Sphingobacteriia</taxon>
        <taxon>Sphingobacteriales</taxon>
        <taxon>Sphingobacteriaceae</taxon>
        <taxon>Mucilaginibacter</taxon>
    </lineage>
</organism>
<dbReference type="Pfam" id="PF01381">
    <property type="entry name" value="HTH_3"/>
    <property type="match status" value="1"/>
</dbReference>
<evidence type="ECO:0000259" key="1">
    <source>
        <dbReference type="PROSITE" id="PS50943"/>
    </source>
</evidence>
<keyword evidence="3" id="KW-1185">Reference proteome</keyword>
<proteinExistence type="predicted"/>
<evidence type="ECO:0000313" key="3">
    <source>
        <dbReference type="Proteomes" id="UP000260823"/>
    </source>
</evidence>
<dbReference type="CDD" id="cd00093">
    <property type="entry name" value="HTH_XRE"/>
    <property type="match status" value="1"/>
</dbReference>
<dbReference type="OrthoDB" id="678057at2"/>
<reference evidence="2 3" key="1">
    <citation type="submission" date="2018-08" db="EMBL/GenBank/DDBJ databases">
        <title>Mucilaginibacter terrae sp. nov., isolated from manganese diggings.</title>
        <authorList>
            <person name="Huang Y."/>
            <person name="Zhou Z."/>
        </authorList>
    </citation>
    <scope>NUCLEOTIDE SEQUENCE [LARGE SCALE GENOMIC DNA]</scope>
    <source>
        <strain evidence="2 3">ZH6</strain>
    </source>
</reference>
<dbReference type="GO" id="GO:0003677">
    <property type="term" value="F:DNA binding"/>
    <property type="evidence" value="ECO:0007669"/>
    <property type="project" value="InterPro"/>
</dbReference>
<dbReference type="Proteomes" id="UP000260823">
    <property type="component" value="Unassembled WGS sequence"/>
</dbReference>
<dbReference type="Gene3D" id="1.10.260.40">
    <property type="entry name" value="lambda repressor-like DNA-binding domains"/>
    <property type="match status" value="1"/>
</dbReference>
<dbReference type="SUPFAM" id="SSF47413">
    <property type="entry name" value="lambda repressor-like DNA-binding domains"/>
    <property type="match status" value="1"/>
</dbReference>
<evidence type="ECO:0000313" key="2">
    <source>
        <dbReference type="EMBL" id="RFZ85119.1"/>
    </source>
</evidence>
<dbReference type="InterPro" id="IPR010982">
    <property type="entry name" value="Lambda_DNA-bd_dom_sf"/>
</dbReference>
<protein>
    <submittedName>
        <fullName evidence="2">XRE family transcriptional regulator</fullName>
    </submittedName>
</protein>
<dbReference type="InterPro" id="IPR001387">
    <property type="entry name" value="Cro/C1-type_HTH"/>
</dbReference>
<dbReference type="AlphaFoldDB" id="A0A3E2NVX7"/>
<sequence length="97" mass="11431">MIEENLKENYRKVAFNLYTLRTVKGWTQEQLAIFSNVERAKISRIENYREDFLFSTILKLAATLDVPTQALLDLSVDVPPDFEQNRKKQPKKRNKQS</sequence>
<accession>A0A3E2NVX7</accession>
<dbReference type="EMBL" id="QWDE01000001">
    <property type="protein sequence ID" value="RFZ85119.1"/>
    <property type="molecule type" value="Genomic_DNA"/>
</dbReference>
<name>A0A3E2NVX7_9SPHI</name>
<dbReference type="SMART" id="SM00530">
    <property type="entry name" value="HTH_XRE"/>
    <property type="match status" value="1"/>
</dbReference>
<gene>
    <name evidence="2" type="ORF">DYU05_05820</name>
</gene>
<feature type="domain" description="HTH cro/C1-type" evidence="1">
    <location>
        <begin position="17"/>
        <end position="71"/>
    </location>
</feature>
<dbReference type="RefSeq" id="WP_117382020.1">
    <property type="nucleotide sequence ID" value="NZ_QWDE01000001.1"/>
</dbReference>